<comment type="caution">
    <text evidence="3">The sequence shown here is derived from an EMBL/GenBank/DDBJ whole genome shotgun (WGS) entry which is preliminary data.</text>
</comment>
<dbReference type="SUPFAM" id="SSF55961">
    <property type="entry name" value="Bet v1-like"/>
    <property type="match status" value="1"/>
</dbReference>
<proteinExistence type="inferred from homology"/>
<evidence type="ECO:0000313" key="3">
    <source>
        <dbReference type="EMBL" id="MBB4883703.1"/>
    </source>
</evidence>
<comment type="similarity">
    <text evidence="1">Belongs to the AHA1 family.</text>
</comment>
<name>A0A4Y8X0M7_9MICC</name>
<dbReference type="AlphaFoldDB" id="A0A4Y8X0M7"/>
<evidence type="ECO:0000256" key="1">
    <source>
        <dbReference type="ARBA" id="ARBA00006817"/>
    </source>
</evidence>
<dbReference type="Pfam" id="PF08327">
    <property type="entry name" value="AHSA1"/>
    <property type="match status" value="1"/>
</dbReference>
<evidence type="ECO:0000259" key="2">
    <source>
        <dbReference type="Pfam" id="PF08327"/>
    </source>
</evidence>
<dbReference type="EMBL" id="JACHMC010000001">
    <property type="protein sequence ID" value="MBB4883703.1"/>
    <property type="molecule type" value="Genomic_DNA"/>
</dbReference>
<dbReference type="CDD" id="cd07825">
    <property type="entry name" value="SRPBCC_7"/>
    <property type="match status" value="1"/>
</dbReference>
<dbReference type="InterPro" id="IPR023393">
    <property type="entry name" value="START-like_dom_sf"/>
</dbReference>
<dbReference type="InterPro" id="IPR013538">
    <property type="entry name" value="ASHA1/2-like_C"/>
</dbReference>
<evidence type="ECO:0000313" key="4">
    <source>
        <dbReference type="Proteomes" id="UP000560081"/>
    </source>
</evidence>
<dbReference type="RefSeq" id="WP_135030532.1">
    <property type="nucleotide sequence ID" value="NZ_BMLA01000004.1"/>
</dbReference>
<keyword evidence="4" id="KW-1185">Reference proteome</keyword>
<reference evidence="3 4" key="1">
    <citation type="submission" date="2020-08" db="EMBL/GenBank/DDBJ databases">
        <title>Sequencing the genomes of 1000 actinobacteria strains.</title>
        <authorList>
            <person name="Klenk H.-P."/>
        </authorList>
    </citation>
    <scope>NUCLEOTIDE SEQUENCE [LARGE SCALE GENOMIC DNA]</scope>
    <source>
        <strain evidence="3 4">DSM 19079</strain>
    </source>
</reference>
<gene>
    <name evidence="3" type="ORF">BJ976_002054</name>
</gene>
<feature type="domain" description="Activator of Hsp90 ATPase homologue 1/2-like C-terminal" evidence="2">
    <location>
        <begin position="21"/>
        <end position="159"/>
    </location>
</feature>
<dbReference type="Proteomes" id="UP000560081">
    <property type="component" value="Unassembled WGS sequence"/>
</dbReference>
<organism evidence="3 4">
    <name type="scientific">Micrococcus flavus</name>
    <dbReference type="NCBI Taxonomy" id="384602"/>
    <lineage>
        <taxon>Bacteria</taxon>
        <taxon>Bacillati</taxon>
        <taxon>Actinomycetota</taxon>
        <taxon>Actinomycetes</taxon>
        <taxon>Micrococcales</taxon>
        <taxon>Micrococcaceae</taxon>
        <taxon>Micrococcus</taxon>
    </lineage>
</organism>
<dbReference type="OrthoDB" id="6624781at2"/>
<sequence length="160" mass="17874">MSEMNTTPQGEKKQSVTRTIDASAKDVFDFLTLPANHARLDGSDMVRADEKGQRIQKVGDVFTMNMHAEHMGGDYQTDNHVNAYDENKMVGWQTAPAGTEPKGWEWLYTLESDGSDSTVVTLTYDWSKVEDPELLKKNLFPLISEEQMEQSLANLASAVA</sequence>
<protein>
    <recommendedName>
        <fullName evidence="2">Activator of Hsp90 ATPase homologue 1/2-like C-terminal domain-containing protein</fullName>
    </recommendedName>
</protein>
<accession>A0A4Y8X0M7</accession>
<dbReference type="Gene3D" id="3.30.530.20">
    <property type="match status" value="1"/>
</dbReference>